<dbReference type="EMBL" id="CP165727">
    <property type="protein sequence ID" value="XDV64335.1"/>
    <property type="molecule type" value="Genomic_DNA"/>
</dbReference>
<keyword evidence="4" id="KW-0472">Membrane</keyword>
<dbReference type="InterPro" id="IPR050482">
    <property type="entry name" value="Sensor_HK_TwoCompSys"/>
</dbReference>
<keyword evidence="2 6" id="KW-0418">Kinase</keyword>
<dbReference type="SUPFAM" id="SSF55874">
    <property type="entry name" value="ATPase domain of HSP90 chaperone/DNA topoisomerase II/histidine kinase"/>
    <property type="match status" value="1"/>
</dbReference>
<dbReference type="SMART" id="SM00387">
    <property type="entry name" value="HATPase_c"/>
    <property type="match status" value="1"/>
</dbReference>
<dbReference type="InterPro" id="IPR036890">
    <property type="entry name" value="HATPase_C_sf"/>
</dbReference>
<feature type="transmembrane region" description="Helical" evidence="4">
    <location>
        <begin position="142"/>
        <end position="170"/>
    </location>
</feature>
<keyword evidence="4" id="KW-1133">Transmembrane helix</keyword>
<reference evidence="6" key="1">
    <citation type="submission" date="2024-08" db="EMBL/GenBank/DDBJ databases">
        <authorList>
            <person name="Yu S.T."/>
        </authorList>
    </citation>
    <scope>NUCLEOTIDE SEQUENCE</scope>
    <source>
        <strain evidence="6">R33</strain>
    </source>
</reference>
<dbReference type="AlphaFoldDB" id="A0AB39Y2I0"/>
<feature type="transmembrane region" description="Helical" evidence="4">
    <location>
        <begin position="40"/>
        <end position="59"/>
    </location>
</feature>
<dbReference type="Gene3D" id="3.30.565.10">
    <property type="entry name" value="Histidine kinase-like ATPase, C-terminal domain"/>
    <property type="match status" value="1"/>
</dbReference>
<dbReference type="Gene3D" id="1.20.5.1930">
    <property type="match status" value="1"/>
</dbReference>
<gene>
    <name evidence="6" type="ORF">AB5J51_16035</name>
</gene>
<feature type="transmembrane region" description="Helical" evidence="4">
    <location>
        <begin position="65"/>
        <end position="82"/>
    </location>
</feature>
<dbReference type="GO" id="GO:0000155">
    <property type="term" value="F:phosphorelay sensor kinase activity"/>
    <property type="evidence" value="ECO:0007669"/>
    <property type="project" value="InterPro"/>
</dbReference>
<dbReference type="InterPro" id="IPR003594">
    <property type="entry name" value="HATPase_dom"/>
</dbReference>
<feature type="domain" description="Histidine kinase/HSP90-like ATPase" evidence="5">
    <location>
        <begin position="301"/>
        <end position="399"/>
    </location>
</feature>
<evidence type="ECO:0000256" key="3">
    <source>
        <dbReference type="ARBA" id="ARBA00023012"/>
    </source>
</evidence>
<evidence type="ECO:0000313" key="6">
    <source>
        <dbReference type="EMBL" id="XDV64335.1"/>
    </source>
</evidence>
<keyword evidence="3" id="KW-0902">Two-component regulatory system</keyword>
<protein>
    <submittedName>
        <fullName evidence="6">Sensor histidine kinase</fullName>
    </submittedName>
</protein>
<feature type="transmembrane region" description="Helical" evidence="4">
    <location>
        <begin position="103"/>
        <end position="130"/>
    </location>
</feature>
<dbReference type="PANTHER" id="PTHR24421">
    <property type="entry name" value="NITRATE/NITRITE SENSOR PROTEIN NARX-RELATED"/>
    <property type="match status" value="1"/>
</dbReference>
<proteinExistence type="predicted"/>
<organism evidence="6">
    <name type="scientific">Streptomyces sp. R33</name>
    <dbReference type="NCBI Taxonomy" id="3238629"/>
    <lineage>
        <taxon>Bacteria</taxon>
        <taxon>Bacillati</taxon>
        <taxon>Actinomycetota</taxon>
        <taxon>Actinomycetes</taxon>
        <taxon>Kitasatosporales</taxon>
        <taxon>Streptomycetaceae</taxon>
        <taxon>Streptomyces</taxon>
    </lineage>
</organism>
<keyword evidence="1" id="KW-0808">Transferase</keyword>
<dbReference type="GO" id="GO:0016020">
    <property type="term" value="C:membrane"/>
    <property type="evidence" value="ECO:0007669"/>
    <property type="project" value="InterPro"/>
</dbReference>
<dbReference type="CDD" id="cd16917">
    <property type="entry name" value="HATPase_UhpB-NarQ-NarX-like"/>
    <property type="match status" value="1"/>
</dbReference>
<dbReference type="Pfam" id="PF07730">
    <property type="entry name" value="HisKA_3"/>
    <property type="match status" value="1"/>
</dbReference>
<dbReference type="InterPro" id="IPR011712">
    <property type="entry name" value="Sig_transdc_His_kin_sub3_dim/P"/>
</dbReference>
<name>A0AB39Y2I0_9ACTN</name>
<sequence length="406" mass="42258">MAVLHIPLAGSAARSRAKRTDRPSFTLQANALQALCRRVFAFRMVVIGLGAPLALGRTVRGGPTYLVGGAVLLTFMLSYVLFRDWERFGPLLLRHRWLLAPDMAFCGLLLVTATPDSPLGLAVLCTPLLAGLVHGWRGSAVYAALAAALVVAVGGGGLTLPVLCLLAGAAGASVRDLLFRFGSASQALTETRARLAAAEAVRAERDHLAREMHDSVSKTLHGLALAADALARTTDPAALRRQACFLSGAARAAAAESRALLTDLRGDAEAPGVSLPEELRRLVGADAELRTTGALPVVAPGVAHHLLSITSEALENARRHAGASRVLVSAAVDGRDLTLTVEDDGCGLPPDALRTAVRGGRFGLLGMTERAASIGARLRIGVRPSGPGTLVRLDLRLAALNPEGSP</sequence>
<dbReference type="RefSeq" id="WP_369777939.1">
    <property type="nucleotide sequence ID" value="NZ_CP165727.1"/>
</dbReference>
<accession>A0AB39Y2I0</accession>
<dbReference type="GO" id="GO:0046983">
    <property type="term" value="F:protein dimerization activity"/>
    <property type="evidence" value="ECO:0007669"/>
    <property type="project" value="InterPro"/>
</dbReference>
<evidence type="ECO:0000259" key="5">
    <source>
        <dbReference type="SMART" id="SM00387"/>
    </source>
</evidence>
<evidence type="ECO:0000256" key="2">
    <source>
        <dbReference type="ARBA" id="ARBA00022777"/>
    </source>
</evidence>
<evidence type="ECO:0000256" key="1">
    <source>
        <dbReference type="ARBA" id="ARBA00022679"/>
    </source>
</evidence>
<evidence type="ECO:0000256" key="4">
    <source>
        <dbReference type="SAM" id="Phobius"/>
    </source>
</evidence>
<dbReference type="Pfam" id="PF02518">
    <property type="entry name" value="HATPase_c"/>
    <property type="match status" value="1"/>
</dbReference>
<keyword evidence="4" id="KW-0812">Transmembrane</keyword>